<dbReference type="Pfam" id="PF00578">
    <property type="entry name" value="AhpC-TSA"/>
    <property type="match status" value="1"/>
</dbReference>
<evidence type="ECO:0000259" key="4">
    <source>
        <dbReference type="PROSITE" id="PS51352"/>
    </source>
</evidence>
<dbReference type="InterPro" id="IPR050455">
    <property type="entry name" value="Tpx_Peroxidase_subfamily"/>
</dbReference>
<dbReference type="EMBL" id="CP017641">
    <property type="protein sequence ID" value="APZ91033.1"/>
    <property type="molecule type" value="Genomic_DNA"/>
</dbReference>
<protein>
    <submittedName>
        <fullName evidence="5">Peroxiredoxin bcp</fullName>
        <ecNumber evidence="5">1.11.1.15</ecNumber>
    </submittedName>
</protein>
<keyword evidence="6" id="KW-1185">Reference proteome</keyword>
<dbReference type="PANTHER" id="PTHR43110">
    <property type="entry name" value="THIOL PEROXIDASE"/>
    <property type="match status" value="1"/>
</dbReference>
<feature type="domain" description="Thioredoxin" evidence="4">
    <location>
        <begin position="6"/>
        <end position="154"/>
    </location>
</feature>
<dbReference type="InterPro" id="IPR024706">
    <property type="entry name" value="Peroxiredoxin_AhpC-typ"/>
</dbReference>
<dbReference type="Gene3D" id="3.40.30.10">
    <property type="entry name" value="Glutaredoxin"/>
    <property type="match status" value="1"/>
</dbReference>
<feature type="active site" description="Cysteine sulfenic acid (-SOH) intermediate; for peroxidase activity" evidence="3">
    <location>
        <position position="49"/>
    </location>
</feature>
<dbReference type="STRING" id="1891926.Fuma_00617"/>
<evidence type="ECO:0000313" key="5">
    <source>
        <dbReference type="EMBL" id="APZ91033.1"/>
    </source>
</evidence>
<name>A0A1P8WAE5_9PLAN</name>
<accession>A0A1P8WAE5</accession>
<evidence type="ECO:0000256" key="2">
    <source>
        <dbReference type="ARBA" id="ARBA00023284"/>
    </source>
</evidence>
<dbReference type="InterPro" id="IPR013766">
    <property type="entry name" value="Thioredoxin_domain"/>
</dbReference>
<dbReference type="InterPro" id="IPR000866">
    <property type="entry name" value="AhpC/TSA"/>
</dbReference>
<evidence type="ECO:0000256" key="3">
    <source>
        <dbReference type="PIRSR" id="PIRSR000239-1"/>
    </source>
</evidence>
<dbReference type="GO" id="GO:0004601">
    <property type="term" value="F:peroxidase activity"/>
    <property type="evidence" value="ECO:0007669"/>
    <property type="project" value="UniProtKB-KW"/>
</dbReference>
<dbReference type="AlphaFoldDB" id="A0A1P8WAE5"/>
<keyword evidence="2" id="KW-0676">Redox-active center</keyword>
<evidence type="ECO:0000313" key="6">
    <source>
        <dbReference type="Proteomes" id="UP000187735"/>
    </source>
</evidence>
<keyword evidence="1 5" id="KW-0560">Oxidoreductase</keyword>
<evidence type="ECO:0000256" key="1">
    <source>
        <dbReference type="ARBA" id="ARBA00023002"/>
    </source>
</evidence>
<keyword evidence="5" id="KW-0575">Peroxidase</keyword>
<sequence length="159" mass="17568">MAQAELKVGDDAPAFELKGSDGKTYKLADFKGKSAVVVAWFPKAFTGGCTKECKSFRENGEAIREFQVKYFTASCDTVEKNTAFAKSLELDYPILSDPEKKVAEAYGVVHEGRAVPERWTYFIGMDGKILHIDKKVKTASHGEDIAAQLKELEVPQKKG</sequence>
<dbReference type="KEGG" id="fmr:Fuma_00617"/>
<proteinExistence type="predicted"/>
<dbReference type="PIRSF" id="PIRSF000239">
    <property type="entry name" value="AHPC"/>
    <property type="match status" value="1"/>
</dbReference>
<gene>
    <name evidence="5" type="primary">bcp_2</name>
    <name evidence="5" type="ORF">Fuma_00617</name>
</gene>
<dbReference type="EC" id="1.11.1.15" evidence="5"/>
<dbReference type="PROSITE" id="PS51352">
    <property type="entry name" value="THIOREDOXIN_2"/>
    <property type="match status" value="1"/>
</dbReference>
<dbReference type="InterPro" id="IPR036249">
    <property type="entry name" value="Thioredoxin-like_sf"/>
</dbReference>
<dbReference type="Proteomes" id="UP000187735">
    <property type="component" value="Chromosome"/>
</dbReference>
<organism evidence="5 6">
    <name type="scientific">Fuerstiella marisgermanici</name>
    <dbReference type="NCBI Taxonomy" id="1891926"/>
    <lineage>
        <taxon>Bacteria</taxon>
        <taxon>Pseudomonadati</taxon>
        <taxon>Planctomycetota</taxon>
        <taxon>Planctomycetia</taxon>
        <taxon>Planctomycetales</taxon>
        <taxon>Planctomycetaceae</taxon>
        <taxon>Fuerstiella</taxon>
    </lineage>
</organism>
<reference evidence="5 6" key="1">
    <citation type="journal article" date="2016" name="Front. Microbiol.">
        <title>Fuerstia marisgermanicae gen. nov., sp. nov., an Unusual Member of the Phylum Planctomycetes from the German Wadden Sea.</title>
        <authorList>
            <person name="Kohn T."/>
            <person name="Heuer A."/>
            <person name="Jogler M."/>
            <person name="Vollmers J."/>
            <person name="Boedeker C."/>
            <person name="Bunk B."/>
            <person name="Rast P."/>
            <person name="Borchert D."/>
            <person name="Glockner I."/>
            <person name="Freese H.M."/>
            <person name="Klenk H.P."/>
            <person name="Overmann J."/>
            <person name="Kaster A.K."/>
            <person name="Rohde M."/>
            <person name="Wiegand S."/>
            <person name="Jogler C."/>
        </authorList>
    </citation>
    <scope>NUCLEOTIDE SEQUENCE [LARGE SCALE GENOMIC DNA]</scope>
    <source>
        <strain evidence="5 6">NH11</strain>
    </source>
</reference>
<dbReference type="SUPFAM" id="SSF52833">
    <property type="entry name" value="Thioredoxin-like"/>
    <property type="match status" value="1"/>
</dbReference>
<dbReference type="CDD" id="cd03017">
    <property type="entry name" value="PRX_BCP"/>
    <property type="match status" value="1"/>
</dbReference>
<dbReference type="PANTHER" id="PTHR43110:SF1">
    <property type="entry name" value="THIOL PEROXIDASE"/>
    <property type="match status" value="1"/>
</dbReference>